<dbReference type="KEGG" id="mby:MSBRM_1400"/>
<dbReference type="GO" id="GO:0015074">
    <property type="term" value="P:DNA integration"/>
    <property type="evidence" value="ECO:0007669"/>
    <property type="project" value="InterPro"/>
</dbReference>
<dbReference type="HOGENOM" id="CLU_2152594_0_0_2"/>
<dbReference type="InterPro" id="IPR013762">
    <property type="entry name" value="Integrase-like_cat_sf"/>
</dbReference>
<evidence type="ECO:0000259" key="2">
    <source>
        <dbReference type="PROSITE" id="PS51898"/>
    </source>
</evidence>
<dbReference type="Proteomes" id="UP000033033">
    <property type="component" value="Chromosome"/>
</dbReference>
<dbReference type="Gene3D" id="1.10.443.10">
    <property type="entry name" value="Intergrase catalytic core"/>
    <property type="match status" value="1"/>
</dbReference>
<organism evidence="3 4">
    <name type="scientific">Methanosarcina barkeri MS</name>
    <dbReference type="NCBI Taxonomy" id="1434108"/>
    <lineage>
        <taxon>Archaea</taxon>
        <taxon>Methanobacteriati</taxon>
        <taxon>Methanobacteriota</taxon>
        <taxon>Stenosarchaea group</taxon>
        <taxon>Methanomicrobia</taxon>
        <taxon>Methanosarcinales</taxon>
        <taxon>Methanosarcinaceae</taxon>
        <taxon>Methanosarcina</taxon>
    </lineage>
</organism>
<name>A0A0E3QUT2_METBA</name>
<dbReference type="GeneID" id="24844645"/>
<dbReference type="EMBL" id="CP009528">
    <property type="protein sequence ID" value="AKB54398.1"/>
    <property type="molecule type" value="Genomic_DNA"/>
</dbReference>
<dbReference type="PATRIC" id="fig|1434108.4.peg.1742"/>
<reference evidence="3 4" key="1">
    <citation type="submission" date="2014-07" db="EMBL/GenBank/DDBJ databases">
        <title>Methanogenic archaea and the global carbon cycle.</title>
        <authorList>
            <person name="Henriksen J.R."/>
            <person name="Luke J."/>
            <person name="Reinhart S."/>
            <person name="Benedict M.N."/>
            <person name="Youngblut N.D."/>
            <person name="Metcalf M.E."/>
            <person name="Whitaker R.J."/>
            <person name="Metcalf W.W."/>
        </authorList>
    </citation>
    <scope>NUCLEOTIDE SEQUENCE [LARGE SCALE GENOMIC DNA]</scope>
    <source>
        <strain evidence="3 4">MS</strain>
    </source>
</reference>
<dbReference type="AlphaFoldDB" id="A0A0E3QUT2"/>
<dbReference type="SUPFAM" id="SSF56349">
    <property type="entry name" value="DNA breaking-rejoining enzymes"/>
    <property type="match status" value="1"/>
</dbReference>
<sequence>MYKLGAKKFLNYLSEELEQPGIRKLAESLKINRGVVTRKLPEDILTEEEVAYLIDTATGTKNRAIIAVLYESGGRLGKLIPYRVKDVNFNSHSCKLTFPKGKTGARAIQLV</sequence>
<evidence type="ECO:0000313" key="3">
    <source>
        <dbReference type="EMBL" id="AKB54398.1"/>
    </source>
</evidence>
<feature type="domain" description="Tyr recombinase" evidence="2">
    <location>
        <begin position="39"/>
        <end position="111"/>
    </location>
</feature>
<keyword evidence="4" id="KW-1185">Reference proteome</keyword>
<dbReference type="PROSITE" id="PS51898">
    <property type="entry name" value="TYR_RECOMBINASE"/>
    <property type="match status" value="1"/>
</dbReference>
<protein>
    <submittedName>
        <fullName evidence="3">Integrase</fullName>
    </submittedName>
</protein>
<evidence type="ECO:0000256" key="1">
    <source>
        <dbReference type="ARBA" id="ARBA00023172"/>
    </source>
</evidence>
<accession>A0A0E3QUT2</accession>
<dbReference type="InterPro" id="IPR011010">
    <property type="entry name" value="DNA_brk_join_enz"/>
</dbReference>
<keyword evidence="1" id="KW-0233">DNA recombination</keyword>
<dbReference type="GO" id="GO:0003677">
    <property type="term" value="F:DNA binding"/>
    <property type="evidence" value="ECO:0007669"/>
    <property type="project" value="InterPro"/>
</dbReference>
<evidence type="ECO:0000313" key="4">
    <source>
        <dbReference type="Proteomes" id="UP000033033"/>
    </source>
</evidence>
<gene>
    <name evidence="3" type="ORF">MSBRM_1400</name>
</gene>
<dbReference type="GO" id="GO:0006310">
    <property type="term" value="P:DNA recombination"/>
    <property type="evidence" value="ECO:0007669"/>
    <property type="project" value="UniProtKB-KW"/>
</dbReference>
<dbReference type="RefSeq" id="WP_048155238.1">
    <property type="nucleotide sequence ID" value="NZ_CP009528.1"/>
</dbReference>
<dbReference type="STRING" id="1434108.MSBRM_1400"/>
<dbReference type="InterPro" id="IPR002104">
    <property type="entry name" value="Integrase_catalytic"/>
</dbReference>
<proteinExistence type="predicted"/>